<sequence>MSKKLTLVLCGIFFLPSYLFAFEILFKNGDAFIAEEVSEEPEYILLAWKEKKYKIPRSELQRIDPRKKGPDSSYRYSEFKLTDGTQLKGILVEKKENKLILKTELGFAELDKSKILSQNFDELPSEPPIIPEQYLLETSKLKEWRIGFFGSGYYSWGTWGQAFPITYGGGAFVERDASSKFWFYGVTSEISAGKGKNGNLNVWSQSVYLGKYYGNSSPYWLLGTGFSNLTRSGDEEKISTINPDLIFEFGWNWQTESRSSIRIGIRSQCSIEEGSSFCRSGFRFSWGFAI</sequence>
<keyword evidence="2" id="KW-1185">Reference proteome</keyword>
<organism evidence="1 2">
    <name type="scientific">Leptospira neocaledonica</name>
    <dbReference type="NCBI Taxonomy" id="2023192"/>
    <lineage>
        <taxon>Bacteria</taxon>
        <taxon>Pseudomonadati</taxon>
        <taxon>Spirochaetota</taxon>
        <taxon>Spirochaetia</taxon>
        <taxon>Leptospirales</taxon>
        <taxon>Leptospiraceae</taxon>
        <taxon>Leptospira</taxon>
    </lineage>
</organism>
<name>A0A2M9ZYK9_9LEPT</name>
<reference evidence="1 2" key="1">
    <citation type="submission" date="2017-07" db="EMBL/GenBank/DDBJ databases">
        <title>Leptospira spp. isolated from tropical soils.</title>
        <authorList>
            <person name="Thibeaux R."/>
            <person name="Iraola G."/>
            <person name="Ferres I."/>
            <person name="Bierque E."/>
            <person name="Girault D."/>
            <person name="Soupe-Gilbert M.-E."/>
            <person name="Picardeau M."/>
            <person name="Goarant C."/>
        </authorList>
    </citation>
    <scope>NUCLEOTIDE SEQUENCE [LARGE SCALE GENOMIC DNA]</scope>
    <source>
        <strain evidence="1 2">ES4-C-A1</strain>
    </source>
</reference>
<dbReference type="OrthoDB" id="339289at2"/>
<evidence type="ECO:0000313" key="1">
    <source>
        <dbReference type="EMBL" id="PJZ77127.1"/>
    </source>
</evidence>
<gene>
    <name evidence="1" type="ORF">CH365_10255</name>
</gene>
<comment type="caution">
    <text evidence="1">The sequence shown here is derived from an EMBL/GenBank/DDBJ whole genome shotgun (WGS) entry which is preliminary data.</text>
</comment>
<dbReference type="Proteomes" id="UP000231843">
    <property type="component" value="Unassembled WGS sequence"/>
</dbReference>
<protein>
    <submittedName>
        <fullName evidence="1">Uncharacterized protein</fullName>
    </submittedName>
</protein>
<dbReference type="RefSeq" id="WP_100768481.1">
    <property type="nucleotide sequence ID" value="NZ_NPEA01000005.1"/>
</dbReference>
<dbReference type="AlphaFoldDB" id="A0A2M9ZYK9"/>
<evidence type="ECO:0000313" key="2">
    <source>
        <dbReference type="Proteomes" id="UP000231843"/>
    </source>
</evidence>
<dbReference type="NCBIfam" id="NF047432">
    <property type="entry name" value="LA_3334_fam"/>
    <property type="match status" value="1"/>
</dbReference>
<dbReference type="EMBL" id="NPEA01000005">
    <property type="protein sequence ID" value="PJZ77127.1"/>
    <property type="molecule type" value="Genomic_DNA"/>
</dbReference>
<dbReference type="NCBIfam" id="NF047433">
    <property type="entry name" value="Lepto_7_Nterm"/>
    <property type="match status" value="1"/>
</dbReference>
<accession>A0A2M9ZYK9</accession>
<proteinExistence type="predicted"/>